<proteinExistence type="predicted"/>
<name>A0A396IX32_MEDTR</name>
<organism evidence="1">
    <name type="scientific">Medicago truncatula</name>
    <name type="common">Barrel medic</name>
    <name type="synonym">Medicago tribuloides</name>
    <dbReference type="NCBI Taxonomy" id="3880"/>
    <lineage>
        <taxon>Eukaryota</taxon>
        <taxon>Viridiplantae</taxon>
        <taxon>Streptophyta</taxon>
        <taxon>Embryophyta</taxon>
        <taxon>Tracheophyta</taxon>
        <taxon>Spermatophyta</taxon>
        <taxon>Magnoliopsida</taxon>
        <taxon>eudicotyledons</taxon>
        <taxon>Gunneridae</taxon>
        <taxon>Pentapetalae</taxon>
        <taxon>rosids</taxon>
        <taxon>fabids</taxon>
        <taxon>Fabales</taxon>
        <taxon>Fabaceae</taxon>
        <taxon>Papilionoideae</taxon>
        <taxon>50 kb inversion clade</taxon>
        <taxon>NPAAA clade</taxon>
        <taxon>Hologalegina</taxon>
        <taxon>IRL clade</taxon>
        <taxon>Trifolieae</taxon>
        <taxon>Medicago</taxon>
    </lineage>
</organism>
<sequence>MRIDAGRNDGNAGISFDGSVFVYTKVGRNFIDLWMGWIHFGGKKKKKRERFRSE</sequence>
<gene>
    <name evidence="1" type="ORF">MtrunA17_Chr3g0133711</name>
</gene>
<protein>
    <submittedName>
        <fullName evidence="1">Uncharacterized protein</fullName>
    </submittedName>
</protein>
<reference evidence="1" key="1">
    <citation type="journal article" date="2018" name="Nat. Plants">
        <title>Whole-genome landscape of Medicago truncatula symbiotic genes.</title>
        <authorList>
            <person name="Pecrix Y."/>
            <person name="Gamas P."/>
            <person name="Carrere S."/>
        </authorList>
    </citation>
    <scope>NUCLEOTIDE SEQUENCE</scope>
    <source>
        <tissue evidence="1">Leaves</tissue>
    </source>
</reference>
<dbReference type="Proteomes" id="UP000265566">
    <property type="component" value="Chromosome 3"/>
</dbReference>
<accession>A0A396IX32</accession>
<evidence type="ECO:0000313" key="1">
    <source>
        <dbReference type="EMBL" id="RHN70269.1"/>
    </source>
</evidence>
<dbReference type="AlphaFoldDB" id="A0A396IX32"/>
<comment type="caution">
    <text evidence="1">The sequence shown here is derived from an EMBL/GenBank/DDBJ whole genome shotgun (WGS) entry which is preliminary data.</text>
</comment>
<dbReference type="EMBL" id="PSQE01000003">
    <property type="protein sequence ID" value="RHN70269.1"/>
    <property type="molecule type" value="Genomic_DNA"/>
</dbReference>
<dbReference type="Gramene" id="rna18832">
    <property type="protein sequence ID" value="RHN70269.1"/>
    <property type="gene ID" value="gene18832"/>
</dbReference>